<dbReference type="EMBL" id="UOFW01000244">
    <property type="protein sequence ID" value="VAX08716.1"/>
    <property type="molecule type" value="Genomic_DNA"/>
</dbReference>
<keyword evidence="7" id="KW-0129">CBS domain</keyword>
<keyword evidence="3" id="KW-1003">Cell membrane</keyword>
<comment type="subcellular location">
    <subcellularLocation>
        <location evidence="1">Cell membrane</location>
        <topology evidence="1">Multi-pass membrane protein</topology>
    </subcellularLocation>
</comment>
<dbReference type="Gene3D" id="3.10.580.10">
    <property type="entry name" value="CBS-domain"/>
    <property type="match status" value="1"/>
</dbReference>
<dbReference type="InterPro" id="IPR046342">
    <property type="entry name" value="CBS_dom_sf"/>
</dbReference>
<evidence type="ECO:0000256" key="7">
    <source>
        <dbReference type="ARBA" id="ARBA00023122"/>
    </source>
</evidence>
<dbReference type="PROSITE" id="PS51371">
    <property type="entry name" value="CBS"/>
    <property type="match status" value="2"/>
</dbReference>
<dbReference type="SMART" id="SM01091">
    <property type="entry name" value="CorC_HlyC"/>
    <property type="match status" value="1"/>
</dbReference>
<sequence>MTSELITEIFIFAGGIFFLIFLAGIFSGAETALTATSPSRIHRLAKAGNKRARLVEKLIDNSEKLIGAILLGNNLINILASALTTAFFIRLFGEVGVLYATLVMTILVLVFSEVLPKTYAIANPEKLALKLAPFAKLVVMLFSPAVALVQVIVRATLKIFGVDSSGQPFISAHDEIRGAISFQAHEGGLIKYNKDMLDSILDLQDVQLEDVMVHRKNVEMINADDDRDGIFAQLVNSPHTRLPLWREDPDNIIGVIHAKEVLRAIMANGGSAKNIDFTKIAHDPWFVPETTSLQEQLALFLAKNSHFALVVDEYGDFMGVTTLEDILEEIVGEIYDEHDTSSEEIKPLKNGSVIVRGDTAIRDLNRQFNWNLSDEHVTTIAGHVIDIAETIPLPGQRFTQISTTPGFTFEVLKRRRNQITSILIIPDSAGPEK</sequence>
<accession>A0A3B1ARX0</accession>
<dbReference type="PROSITE" id="PS51846">
    <property type="entry name" value="CNNM"/>
    <property type="match status" value="1"/>
</dbReference>
<organism evidence="12">
    <name type="scientific">hydrothermal vent metagenome</name>
    <dbReference type="NCBI Taxonomy" id="652676"/>
    <lineage>
        <taxon>unclassified sequences</taxon>
        <taxon>metagenomes</taxon>
        <taxon>ecological metagenomes</taxon>
    </lineage>
</organism>
<dbReference type="PANTHER" id="PTHR22777">
    <property type="entry name" value="HEMOLYSIN-RELATED"/>
    <property type="match status" value="1"/>
</dbReference>
<dbReference type="Gene3D" id="3.30.465.10">
    <property type="match status" value="1"/>
</dbReference>
<feature type="domain" description="CBS" evidence="10">
    <location>
        <begin position="277"/>
        <end position="337"/>
    </location>
</feature>
<dbReference type="PANTHER" id="PTHR22777:SF32">
    <property type="entry name" value="UPF0053 INNER MEMBRANE PROTEIN YFJD"/>
    <property type="match status" value="1"/>
</dbReference>
<proteinExistence type="inferred from homology"/>
<dbReference type="FunFam" id="3.10.580.10:FF:000002">
    <property type="entry name" value="Magnesium/cobalt efflux protein CorC"/>
    <property type="match status" value="1"/>
</dbReference>
<evidence type="ECO:0000259" key="10">
    <source>
        <dbReference type="PROSITE" id="PS51371"/>
    </source>
</evidence>
<feature type="transmembrane region" description="Helical" evidence="9">
    <location>
        <begin position="65"/>
        <end position="89"/>
    </location>
</feature>
<reference evidence="12" key="1">
    <citation type="submission" date="2018-06" db="EMBL/GenBank/DDBJ databases">
        <authorList>
            <person name="Zhirakovskaya E."/>
        </authorList>
    </citation>
    <scope>NUCLEOTIDE SEQUENCE</scope>
</reference>
<feature type="transmembrane region" description="Helical" evidence="9">
    <location>
        <begin position="134"/>
        <end position="153"/>
    </location>
</feature>
<feature type="domain" description="CBS" evidence="10">
    <location>
        <begin position="212"/>
        <end position="273"/>
    </location>
</feature>
<gene>
    <name evidence="12" type="ORF">MNBD_ALPHA03-256</name>
</gene>
<dbReference type="GO" id="GO:0005886">
    <property type="term" value="C:plasma membrane"/>
    <property type="evidence" value="ECO:0007669"/>
    <property type="project" value="UniProtKB-SubCell"/>
</dbReference>
<evidence type="ECO:0000256" key="5">
    <source>
        <dbReference type="ARBA" id="ARBA00022737"/>
    </source>
</evidence>
<keyword evidence="8 9" id="KW-0472">Membrane</keyword>
<dbReference type="InterPro" id="IPR005170">
    <property type="entry name" value="Transptr-assoc_dom"/>
</dbReference>
<dbReference type="SUPFAM" id="SSF56176">
    <property type="entry name" value="FAD-binding/transporter-associated domain-like"/>
    <property type="match status" value="1"/>
</dbReference>
<keyword evidence="4 9" id="KW-0812">Transmembrane</keyword>
<feature type="domain" description="CNNM transmembrane" evidence="11">
    <location>
        <begin position="5"/>
        <end position="184"/>
    </location>
</feature>
<dbReference type="InterPro" id="IPR044751">
    <property type="entry name" value="Ion_transp-like_CBS"/>
</dbReference>
<dbReference type="SUPFAM" id="SSF54631">
    <property type="entry name" value="CBS-domain pair"/>
    <property type="match status" value="1"/>
</dbReference>
<evidence type="ECO:0000256" key="9">
    <source>
        <dbReference type="SAM" id="Phobius"/>
    </source>
</evidence>
<evidence type="ECO:0000256" key="4">
    <source>
        <dbReference type="ARBA" id="ARBA00022692"/>
    </source>
</evidence>
<dbReference type="Pfam" id="PF01595">
    <property type="entry name" value="CNNM"/>
    <property type="match status" value="1"/>
</dbReference>
<comment type="similarity">
    <text evidence="2">Belongs to the UPF0053 family.</text>
</comment>
<dbReference type="GO" id="GO:0050660">
    <property type="term" value="F:flavin adenine dinucleotide binding"/>
    <property type="evidence" value="ECO:0007669"/>
    <property type="project" value="InterPro"/>
</dbReference>
<dbReference type="Pfam" id="PF03471">
    <property type="entry name" value="CorC_HlyC"/>
    <property type="match status" value="1"/>
</dbReference>
<evidence type="ECO:0000313" key="12">
    <source>
        <dbReference type="EMBL" id="VAX08716.1"/>
    </source>
</evidence>
<feature type="transmembrane region" description="Helical" evidence="9">
    <location>
        <begin position="9"/>
        <end position="29"/>
    </location>
</feature>
<dbReference type="InterPro" id="IPR002550">
    <property type="entry name" value="CNNM"/>
</dbReference>
<dbReference type="InterPro" id="IPR000644">
    <property type="entry name" value="CBS_dom"/>
</dbReference>
<name>A0A3B1ARX0_9ZZZZ</name>
<dbReference type="AlphaFoldDB" id="A0A3B1ARX0"/>
<feature type="transmembrane region" description="Helical" evidence="9">
    <location>
        <begin position="96"/>
        <end position="114"/>
    </location>
</feature>
<evidence type="ECO:0000259" key="11">
    <source>
        <dbReference type="PROSITE" id="PS51846"/>
    </source>
</evidence>
<dbReference type="CDD" id="cd04590">
    <property type="entry name" value="CBS_pair_CorC_HlyC_assoc"/>
    <property type="match status" value="1"/>
</dbReference>
<evidence type="ECO:0000256" key="1">
    <source>
        <dbReference type="ARBA" id="ARBA00004651"/>
    </source>
</evidence>
<dbReference type="InterPro" id="IPR036318">
    <property type="entry name" value="FAD-bd_PCMH-like_sf"/>
</dbReference>
<keyword evidence="6 9" id="KW-1133">Transmembrane helix</keyword>
<evidence type="ECO:0000256" key="3">
    <source>
        <dbReference type="ARBA" id="ARBA00022475"/>
    </source>
</evidence>
<dbReference type="InterPro" id="IPR016169">
    <property type="entry name" value="FAD-bd_PCMH_sub2"/>
</dbReference>
<evidence type="ECO:0000256" key="2">
    <source>
        <dbReference type="ARBA" id="ARBA00006337"/>
    </source>
</evidence>
<dbReference type="Pfam" id="PF00571">
    <property type="entry name" value="CBS"/>
    <property type="match status" value="2"/>
</dbReference>
<keyword evidence="5" id="KW-0677">Repeat</keyword>
<evidence type="ECO:0000256" key="8">
    <source>
        <dbReference type="ARBA" id="ARBA00023136"/>
    </source>
</evidence>
<evidence type="ECO:0000256" key="6">
    <source>
        <dbReference type="ARBA" id="ARBA00022989"/>
    </source>
</evidence>
<protein>
    <submittedName>
        <fullName evidence="12">Co2 transporter containing CBS domains</fullName>
    </submittedName>
</protein>